<comment type="caution">
    <text evidence="2">The sequence shown here is derived from an EMBL/GenBank/DDBJ whole genome shotgun (WGS) entry which is preliminary data.</text>
</comment>
<organism evidence="2 3">
    <name type="scientific">Komagataeibacter melomenusus</name>
    <dbReference type="NCBI Taxonomy" id="2766578"/>
    <lineage>
        <taxon>Bacteria</taxon>
        <taxon>Pseudomonadati</taxon>
        <taxon>Pseudomonadota</taxon>
        <taxon>Alphaproteobacteria</taxon>
        <taxon>Acetobacterales</taxon>
        <taxon>Acetobacteraceae</taxon>
        <taxon>Komagataeibacter</taxon>
    </lineage>
</organism>
<evidence type="ECO:0000256" key="1">
    <source>
        <dbReference type="SAM" id="Phobius"/>
    </source>
</evidence>
<proteinExistence type="predicted"/>
<reference evidence="2 3" key="1">
    <citation type="journal article" date="2020" name="Microorganisms">
        <title>Description of Komagataeibacter melaceti sp. nov. and Komagataeibacter melomenusus sp. nov. Isolated from Apple Cider Vinegar.</title>
        <authorList>
            <person name="Maric L."/>
            <person name="Cleenwerck I."/>
            <person name="Accetto T."/>
            <person name="Vandamme P."/>
            <person name="Trcek J."/>
        </authorList>
    </citation>
    <scope>NUCLEOTIDE SEQUENCE [LARGE SCALE GENOMIC DNA]</scope>
    <source>
        <strain evidence="2 3">AV436</strain>
    </source>
</reference>
<gene>
    <name evidence="2" type="ORF">HNW77_03095</name>
</gene>
<dbReference type="EMBL" id="JABJWC010000004">
    <property type="protein sequence ID" value="NPC65410.1"/>
    <property type="molecule type" value="Genomic_DNA"/>
</dbReference>
<keyword evidence="3" id="KW-1185">Reference proteome</keyword>
<protein>
    <recommendedName>
        <fullName evidence="4">DUF3325 domain-containing protein</fullName>
    </recommendedName>
</protein>
<dbReference type="RefSeq" id="WP_172155279.1">
    <property type="nucleotide sequence ID" value="NZ_JABJWC010000004.1"/>
</dbReference>
<name>A0ABX2AB06_9PROT</name>
<keyword evidence="1" id="KW-0812">Transmembrane</keyword>
<evidence type="ECO:0008006" key="4">
    <source>
        <dbReference type="Google" id="ProtNLM"/>
    </source>
</evidence>
<evidence type="ECO:0000313" key="3">
    <source>
        <dbReference type="Proteomes" id="UP000623090"/>
    </source>
</evidence>
<evidence type="ECO:0000313" key="2">
    <source>
        <dbReference type="EMBL" id="NPC65410.1"/>
    </source>
</evidence>
<keyword evidence="1" id="KW-1133">Transmembrane helix</keyword>
<dbReference type="Proteomes" id="UP000623090">
    <property type="component" value="Unassembled WGS sequence"/>
</dbReference>
<accession>A0ABX2AB06</accession>
<keyword evidence="1" id="KW-0472">Membrane</keyword>
<feature type="transmembrane region" description="Helical" evidence="1">
    <location>
        <begin position="63"/>
        <end position="83"/>
    </location>
</feature>
<sequence>MTFVLVLMLWLAAFMGHARLCSTRYGLPALHPTGRHLARMMRLGLPLAALGLAMSAQGPVMGLLSWFAALSFAGLLAASLLALRSRMTNRP</sequence>